<keyword evidence="1" id="KW-0436">Ligase</keyword>
<dbReference type="GO" id="GO:0016874">
    <property type="term" value="F:ligase activity"/>
    <property type="evidence" value="ECO:0007669"/>
    <property type="project" value="UniProtKB-KW"/>
</dbReference>
<protein>
    <submittedName>
        <fullName evidence="1">NAD-dependent DNA ligase</fullName>
    </submittedName>
</protein>
<reference evidence="1 2" key="1">
    <citation type="journal article" date="2020" name="Insects">
        <title>Bacteria Belonging to Pseudomonas typographi sp. nov. from the Bark Beetle Ips typographus Have Genomic Potential to Aid in the Host Ecology.</title>
        <authorList>
            <person name="Peral-Aranega E."/>
            <person name="Saati-Santamaria Z."/>
            <person name="Kolarik M."/>
            <person name="Rivas R."/>
            <person name="Garcia-Fraile P."/>
        </authorList>
    </citation>
    <scope>NUCLEOTIDE SEQUENCE [LARGE SCALE GENOMIC DNA]</scope>
    <source>
        <strain evidence="1 2">CA3A</strain>
    </source>
</reference>
<dbReference type="RefSeq" id="WP_190426995.1">
    <property type="nucleotide sequence ID" value="NZ_JAAOCA010000060.1"/>
</dbReference>
<sequence length="215" mass="23429">MTDIHGEFANSRYFHAQRIDRRAADTLVGLAAGLIADNVVTQEEAVFLKRWIEQNLVHLEDPVINLLYRRVSEMLADGILDSEESSDLLSILRGFAGLPIQSAIPAAQVSVSRPTDLPYCSPLPELSFAGKNYVFTGVMAYGPRKDCQQLVADRGGVIGAAISKKVNVLVVGSVGNEQWRHASYGTKILKAVELREAGVPIAIVSEDHWQAAVFA</sequence>
<organism evidence="1 2">
    <name type="scientific">Pseudomonas typographi</name>
    <dbReference type="NCBI Taxonomy" id="2715964"/>
    <lineage>
        <taxon>Bacteria</taxon>
        <taxon>Pseudomonadati</taxon>
        <taxon>Pseudomonadota</taxon>
        <taxon>Gammaproteobacteria</taxon>
        <taxon>Pseudomonadales</taxon>
        <taxon>Pseudomonadaceae</taxon>
        <taxon>Pseudomonas</taxon>
    </lineage>
</organism>
<accession>A0ABR7Z9Z8</accession>
<keyword evidence="2" id="KW-1185">Reference proteome</keyword>
<gene>
    <name evidence="1" type="ORF">HAQ05_26585</name>
</gene>
<evidence type="ECO:0000313" key="2">
    <source>
        <dbReference type="Proteomes" id="UP000805841"/>
    </source>
</evidence>
<dbReference type="EMBL" id="JAAOCA010000060">
    <property type="protein sequence ID" value="MBD1602250.1"/>
    <property type="molecule type" value="Genomic_DNA"/>
</dbReference>
<dbReference type="CDD" id="cd17748">
    <property type="entry name" value="BRCT_DNA_ligase_like"/>
    <property type="match status" value="1"/>
</dbReference>
<proteinExistence type="predicted"/>
<dbReference type="InterPro" id="IPR036420">
    <property type="entry name" value="BRCT_dom_sf"/>
</dbReference>
<comment type="caution">
    <text evidence="1">The sequence shown here is derived from an EMBL/GenBank/DDBJ whole genome shotgun (WGS) entry which is preliminary data.</text>
</comment>
<dbReference type="Proteomes" id="UP000805841">
    <property type="component" value="Unassembled WGS sequence"/>
</dbReference>
<dbReference type="SUPFAM" id="SSF52113">
    <property type="entry name" value="BRCT domain"/>
    <property type="match status" value="1"/>
</dbReference>
<name>A0ABR7Z9Z8_9PSED</name>
<evidence type="ECO:0000313" key="1">
    <source>
        <dbReference type="EMBL" id="MBD1602250.1"/>
    </source>
</evidence>
<dbReference type="Gene3D" id="3.40.50.10190">
    <property type="entry name" value="BRCT domain"/>
    <property type="match status" value="1"/>
</dbReference>